<evidence type="ECO:0000259" key="8">
    <source>
        <dbReference type="Pfam" id="PF01979"/>
    </source>
</evidence>
<gene>
    <name evidence="7" type="primary">hutI</name>
    <name evidence="9" type="ORF">EZM97_12470</name>
</gene>
<feature type="binding site" evidence="7">
    <location>
        <position position="76"/>
    </location>
    <ligand>
        <name>Zn(2+)</name>
        <dbReference type="ChEBI" id="CHEBI:29105"/>
    </ligand>
</feature>
<keyword evidence="3 7" id="KW-0378">Hydrolase</keyword>
<feature type="binding site" evidence="7">
    <location>
        <position position="321"/>
    </location>
    <ligand>
        <name>N-formimidoyl-L-glutamate</name>
        <dbReference type="ChEBI" id="CHEBI:58928"/>
    </ligand>
</feature>
<dbReference type="GO" id="GO:0005737">
    <property type="term" value="C:cytoplasm"/>
    <property type="evidence" value="ECO:0007669"/>
    <property type="project" value="UniProtKB-SubCell"/>
</dbReference>
<dbReference type="InterPro" id="IPR005920">
    <property type="entry name" value="HutI"/>
</dbReference>
<keyword evidence="2 7" id="KW-0479">Metal-binding</keyword>
<keyword evidence="10" id="KW-1185">Reference proteome</keyword>
<dbReference type="InterPro" id="IPR011059">
    <property type="entry name" value="Metal-dep_hydrolase_composite"/>
</dbReference>
<dbReference type="UniPathway" id="UPA00379">
    <property type="reaction ID" value="UER00551"/>
</dbReference>
<dbReference type="GO" id="GO:0005506">
    <property type="term" value="F:iron ion binding"/>
    <property type="evidence" value="ECO:0007669"/>
    <property type="project" value="UniProtKB-UniRule"/>
</dbReference>
<dbReference type="Proteomes" id="UP000291822">
    <property type="component" value="Unassembled WGS sequence"/>
</dbReference>
<feature type="binding site" evidence="7">
    <location>
        <position position="74"/>
    </location>
    <ligand>
        <name>Fe(3+)</name>
        <dbReference type="ChEBI" id="CHEBI:29034"/>
    </ligand>
</feature>
<sequence length="411" mass="43851">MTTRWDHLLLDATLATFAGDEPYGLIEGGAIALHRGRIAWTGRRSELPDDPGHLAGHVDYLDGALVTPGLIDCHTHLVFGGDRAHEFDLRLNGASYEEIARAGGGIVSTVRATRAASEDALFAQALPRAHALLADGVTTIEIKSGYGLDLDTERRMLRVARRLGKALGITVRTTFLGLHALPPEYRDDRDAYVAQVCDHMLPTLAGEGLVDAVDAFCETIGFTPAETRRVFERAAQLGLPVKLHAEQLSDLDGAALVAAFGGLSADHLEHLSDHGLRAMAQAGTVAVLLPGAFYALRETRLPPIAGLREHGVPMAVATDCNPGTSPMLSLRLAAGMACTLFRLTPEEALRGVTVHAARALGLPDRGTLALGQRADLAVWNVRTPAELCYWIGGSHVLRDMFIGGEPLSPDA</sequence>
<feature type="binding site" evidence="7">
    <location>
        <position position="146"/>
    </location>
    <ligand>
        <name>4-imidazolone-5-propanoate</name>
        <dbReference type="ChEBI" id="CHEBI:77893"/>
    </ligand>
</feature>
<feature type="binding site" evidence="7">
    <location>
        <position position="74"/>
    </location>
    <ligand>
        <name>Zn(2+)</name>
        <dbReference type="ChEBI" id="CHEBI:29105"/>
    </ligand>
</feature>
<dbReference type="GO" id="GO:0050480">
    <property type="term" value="F:imidazolonepropionase activity"/>
    <property type="evidence" value="ECO:0007669"/>
    <property type="project" value="UniProtKB-UniRule"/>
</dbReference>
<feature type="binding site" evidence="7">
    <location>
        <position position="323"/>
    </location>
    <ligand>
        <name>N-formimidoyl-L-glutamate</name>
        <dbReference type="ChEBI" id="CHEBI:58928"/>
    </ligand>
</feature>
<dbReference type="Gene3D" id="2.30.40.10">
    <property type="entry name" value="Urease, subunit C, domain 1"/>
    <property type="match status" value="1"/>
</dbReference>
<dbReference type="SUPFAM" id="SSF51556">
    <property type="entry name" value="Metallo-dependent hydrolases"/>
    <property type="match status" value="1"/>
</dbReference>
<keyword evidence="6 7" id="KW-0408">Iron</keyword>
<dbReference type="EMBL" id="SJTG01000002">
    <property type="protein sequence ID" value="TCI09767.1"/>
    <property type="molecule type" value="Genomic_DNA"/>
</dbReference>
<feature type="domain" description="Amidohydrolase-related" evidence="8">
    <location>
        <begin position="65"/>
        <end position="384"/>
    </location>
</feature>
<feature type="binding site" evidence="7">
    <location>
        <position position="83"/>
    </location>
    <ligand>
        <name>4-imidazolone-5-propanoate</name>
        <dbReference type="ChEBI" id="CHEBI:77893"/>
    </ligand>
</feature>
<organism evidence="9 10">
    <name type="scientific">Dyella soli</name>
    <dbReference type="NCBI Taxonomy" id="522319"/>
    <lineage>
        <taxon>Bacteria</taxon>
        <taxon>Pseudomonadati</taxon>
        <taxon>Pseudomonadota</taxon>
        <taxon>Gammaproteobacteria</taxon>
        <taxon>Lysobacterales</taxon>
        <taxon>Rhodanobacteraceae</taxon>
        <taxon>Dyella</taxon>
    </lineage>
</organism>
<comment type="pathway">
    <text evidence="7">Amino-acid degradation; L-histidine degradation into L-glutamate; N-formimidoyl-L-glutamate from L-histidine: step 3/3.</text>
</comment>
<dbReference type="InterPro" id="IPR006680">
    <property type="entry name" value="Amidohydro-rel"/>
</dbReference>
<comment type="catalytic activity">
    <reaction evidence="7">
        <text>4-imidazolone-5-propanoate + H2O = N-formimidoyl-L-glutamate</text>
        <dbReference type="Rhea" id="RHEA:23660"/>
        <dbReference type="ChEBI" id="CHEBI:15377"/>
        <dbReference type="ChEBI" id="CHEBI:58928"/>
        <dbReference type="ChEBI" id="CHEBI:77893"/>
        <dbReference type="EC" id="3.5.2.7"/>
    </reaction>
</comment>
<comment type="similarity">
    <text evidence="7">Belongs to the metallo-dependent hydrolases superfamily. HutI family.</text>
</comment>
<feature type="binding site" evidence="7">
    <location>
        <position position="76"/>
    </location>
    <ligand>
        <name>Fe(3+)</name>
        <dbReference type="ChEBI" id="CHEBI:29034"/>
    </ligand>
</feature>
<dbReference type="NCBIfam" id="TIGR01224">
    <property type="entry name" value="hutI"/>
    <property type="match status" value="1"/>
</dbReference>
<feature type="binding site" evidence="7">
    <location>
        <position position="319"/>
    </location>
    <ligand>
        <name>Zn(2+)</name>
        <dbReference type="ChEBI" id="CHEBI:29105"/>
    </ligand>
</feature>
<dbReference type="EC" id="3.5.2.7" evidence="1 7"/>
<accession>A0A4R0YLP3</accession>
<comment type="subcellular location">
    <subcellularLocation>
        <location evidence="7">Cytoplasm</location>
    </subcellularLocation>
</comment>
<comment type="cofactor">
    <cofactor evidence="7">
        <name>Zn(2+)</name>
        <dbReference type="ChEBI" id="CHEBI:29105"/>
    </cofactor>
    <cofactor evidence="7">
        <name>Fe(3+)</name>
        <dbReference type="ChEBI" id="CHEBI:29034"/>
    </cofactor>
    <text evidence="7">Binds 1 zinc or iron ion per subunit.</text>
</comment>
<dbReference type="RefSeq" id="WP_131407137.1">
    <property type="nucleotide sequence ID" value="NZ_SJTG01000002.1"/>
</dbReference>
<feature type="binding site" evidence="7">
    <location>
        <position position="319"/>
    </location>
    <ligand>
        <name>Fe(3+)</name>
        <dbReference type="ChEBI" id="CHEBI:29034"/>
    </ligand>
</feature>
<dbReference type="GO" id="GO:0019556">
    <property type="term" value="P:L-histidine catabolic process to glutamate and formamide"/>
    <property type="evidence" value="ECO:0007669"/>
    <property type="project" value="UniProtKB-UniRule"/>
</dbReference>
<dbReference type="HAMAP" id="MF_00372">
    <property type="entry name" value="HutI"/>
    <property type="match status" value="1"/>
</dbReference>
<keyword evidence="4 7" id="KW-0369">Histidine metabolism</keyword>
<proteinExistence type="inferred from homology"/>
<dbReference type="Pfam" id="PF01979">
    <property type="entry name" value="Amidohydro_1"/>
    <property type="match status" value="1"/>
</dbReference>
<dbReference type="Gene3D" id="3.20.20.140">
    <property type="entry name" value="Metal-dependent hydrolases"/>
    <property type="match status" value="1"/>
</dbReference>
<feature type="binding site" evidence="7">
    <location>
        <position position="244"/>
    </location>
    <ligand>
        <name>Zn(2+)</name>
        <dbReference type="ChEBI" id="CHEBI:29105"/>
    </ligand>
</feature>
<reference evidence="9 10" key="1">
    <citation type="submission" date="2019-02" db="EMBL/GenBank/DDBJ databases">
        <title>Dyella amyloliquefaciens sp. nov., isolated from forest soil.</title>
        <authorList>
            <person name="Gao Z.-H."/>
            <person name="Qiu L.-H."/>
        </authorList>
    </citation>
    <scope>NUCLEOTIDE SEQUENCE [LARGE SCALE GENOMIC DNA]</scope>
    <source>
        <strain evidence="9 10">KACC 12747</strain>
    </source>
</reference>
<keyword evidence="7" id="KW-0963">Cytoplasm</keyword>
<comment type="caution">
    <text evidence="9">The sequence shown here is derived from an EMBL/GenBank/DDBJ whole genome shotgun (WGS) entry which is preliminary data.</text>
</comment>
<evidence type="ECO:0000256" key="1">
    <source>
        <dbReference type="ARBA" id="ARBA00012864"/>
    </source>
</evidence>
<dbReference type="InterPro" id="IPR032466">
    <property type="entry name" value="Metal_Hydrolase"/>
</dbReference>
<feature type="binding site" evidence="7">
    <location>
        <position position="244"/>
    </location>
    <ligand>
        <name>Fe(3+)</name>
        <dbReference type="ChEBI" id="CHEBI:29034"/>
    </ligand>
</feature>
<evidence type="ECO:0000256" key="4">
    <source>
        <dbReference type="ARBA" id="ARBA00022808"/>
    </source>
</evidence>
<feature type="binding site" evidence="7">
    <location>
        <position position="179"/>
    </location>
    <ligand>
        <name>4-imidazolone-5-propanoate</name>
        <dbReference type="ChEBI" id="CHEBI:77893"/>
    </ligand>
</feature>
<dbReference type="PANTHER" id="PTHR42752:SF1">
    <property type="entry name" value="IMIDAZOLONEPROPIONASE-RELATED"/>
    <property type="match status" value="1"/>
</dbReference>
<dbReference type="CDD" id="cd01296">
    <property type="entry name" value="Imidazolone-5PH"/>
    <property type="match status" value="1"/>
</dbReference>
<dbReference type="SUPFAM" id="SSF51338">
    <property type="entry name" value="Composite domain of metallo-dependent hydrolases"/>
    <property type="match status" value="1"/>
</dbReference>
<evidence type="ECO:0000256" key="3">
    <source>
        <dbReference type="ARBA" id="ARBA00022801"/>
    </source>
</evidence>
<dbReference type="FunFam" id="3.20.20.140:FF:000007">
    <property type="entry name" value="Imidazolonepropionase"/>
    <property type="match status" value="1"/>
</dbReference>
<keyword evidence="5 7" id="KW-0862">Zinc</keyword>
<evidence type="ECO:0000256" key="2">
    <source>
        <dbReference type="ARBA" id="ARBA00022723"/>
    </source>
</evidence>
<evidence type="ECO:0000313" key="10">
    <source>
        <dbReference type="Proteomes" id="UP000291822"/>
    </source>
</evidence>
<dbReference type="PANTHER" id="PTHR42752">
    <property type="entry name" value="IMIDAZOLONEPROPIONASE"/>
    <property type="match status" value="1"/>
</dbReference>
<feature type="binding site" evidence="7">
    <location>
        <position position="324"/>
    </location>
    <ligand>
        <name>4-imidazolone-5-propanoate</name>
        <dbReference type="ChEBI" id="CHEBI:77893"/>
    </ligand>
</feature>
<evidence type="ECO:0000313" key="9">
    <source>
        <dbReference type="EMBL" id="TCI09767.1"/>
    </source>
</evidence>
<evidence type="ECO:0000256" key="6">
    <source>
        <dbReference type="ARBA" id="ARBA00023004"/>
    </source>
</evidence>
<comment type="function">
    <text evidence="7">Catalyzes the hydrolytic cleavage of the carbon-nitrogen bond in imidazolone-5-propanoate to yield N-formimidoyl-L-glutamate. It is the third step in the universal histidine degradation pathway.</text>
</comment>
<dbReference type="AlphaFoldDB" id="A0A4R0YLP3"/>
<dbReference type="GO" id="GO:0019557">
    <property type="term" value="P:L-histidine catabolic process to glutamate and formate"/>
    <property type="evidence" value="ECO:0007669"/>
    <property type="project" value="UniProtKB-UniPathway"/>
</dbReference>
<evidence type="ECO:0000256" key="5">
    <source>
        <dbReference type="ARBA" id="ARBA00022833"/>
    </source>
</evidence>
<evidence type="ECO:0000256" key="7">
    <source>
        <dbReference type="HAMAP-Rule" id="MF_00372"/>
    </source>
</evidence>
<name>A0A4R0YLP3_9GAMM</name>
<dbReference type="GO" id="GO:0008270">
    <property type="term" value="F:zinc ion binding"/>
    <property type="evidence" value="ECO:0007669"/>
    <property type="project" value="UniProtKB-UniRule"/>
</dbReference>
<feature type="binding site" evidence="7">
    <location>
        <position position="146"/>
    </location>
    <ligand>
        <name>N-formimidoyl-L-glutamate</name>
        <dbReference type="ChEBI" id="CHEBI:58928"/>
    </ligand>
</feature>
<feature type="binding site" evidence="7">
    <location>
        <position position="247"/>
    </location>
    <ligand>
        <name>4-imidazolone-5-propanoate</name>
        <dbReference type="ChEBI" id="CHEBI:77893"/>
    </ligand>
</feature>
<protein>
    <recommendedName>
        <fullName evidence="1 7">Imidazolonepropionase</fullName>
        <ecNumber evidence="1 7">3.5.2.7</ecNumber>
    </recommendedName>
    <alternativeName>
        <fullName evidence="7">Imidazolone-5-propionate hydrolase</fullName>
    </alternativeName>
</protein>